<feature type="signal peptide" evidence="1">
    <location>
        <begin position="1"/>
        <end position="18"/>
    </location>
</feature>
<proteinExistence type="predicted"/>
<protein>
    <submittedName>
        <fullName evidence="2">Uncharacterized protein</fullName>
    </submittedName>
</protein>
<evidence type="ECO:0000313" key="2">
    <source>
        <dbReference type="EMBL" id="KAK0635142.1"/>
    </source>
</evidence>
<name>A0AA39XKT3_9PEZI</name>
<dbReference type="AlphaFoldDB" id="A0AA39XKT3"/>
<sequence length="171" mass="18481">MGFSSLFPVALFSVAVHGLMNPTPRATDKVVSLDNVQLPQPTVPPSIHELVRRQADGSSITVIVGTDNTCGYISGTKARPLICTATTRQCAFVPAQGIIPGFAGCCDNLDCEVALGCYDREAVSASECDGECMDNLYITKWYCSPLTVDTSRVESLTYAQHRLREALLRYG</sequence>
<organism evidence="2 3">
    <name type="scientific">Bombardia bombarda</name>
    <dbReference type="NCBI Taxonomy" id="252184"/>
    <lineage>
        <taxon>Eukaryota</taxon>
        <taxon>Fungi</taxon>
        <taxon>Dikarya</taxon>
        <taxon>Ascomycota</taxon>
        <taxon>Pezizomycotina</taxon>
        <taxon>Sordariomycetes</taxon>
        <taxon>Sordariomycetidae</taxon>
        <taxon>Sordariales</taxon>
        <taxon>Lasiosphaeriaceae</taxon>
        <taxon>Bombardia</taxon>
    </lineage>
</organism>
<accession>A0AA39XKT3</accession>
<gene>
    <name evidence="2" type="ORF">B0T17DRAFT_32140</name>
</gene>
<feature type="chain" id="PRO_5041272885" evidence="1">
    <location>
        <begin position="19"/>
        <end position="171"/>
    </location>
</feature>
<evidence type="ECO:0000313" key="3">
    <source>
        <dbReference type="Proteomes" id="UP001174934"/>
    </source>
</evidence>
<comment type="caution">
    <text evidence="2">The sequence shown here is derived from an EMBL/GenBank/DDBJ whole genome shotgun (WGS) entry which is preliminary data.</text>
</comment>
<evidence type="ECO:0000256" key="1">
    <source>
        <dbReference type="SAM" id="SignalP"/>
    </source>
</evidence>
<keyword evidence="3" id="KW-1185">Reference proteome</keyword>
<dbReference type="Proteomes" id="UP001174934">
    <property type="component" value="Unassembled WGS sequence"/>
</dbReference>
<reference evidence="2" key="1">
    <citation type="submission" date="2023-06" db="EMBL/GenBank/DDBJ databases">
        <title>Genome-scale phylogeny and comparative genomics of the fungal order Sordariales.</title>
        <authorList>
            <consortium name="Lawrence Berkeley National Laboratory"/>
            <person name="Hensen N."/>
            <person name="Bonometti L."/>
            <person name="Westerberg I."/>
            <person name="Brannstrom I.O."/>
            <person name="Guillou S."/>
            <person name="Cros-Aarteil S."/>
            <person name="Calhoun S."/>
            <person name="Haridas S."/>
            <person name="Kuo A."/>
            <person name="Mondo S."/>
            <person name="Pangilinan J."/>
            <person name="Riley R."/>
            <person name="LaButti K."/>
            <person name="Andreopoulos B."/>
            <person name="Lipzen A."/>
            <person name="Chen C."/>
            <person name="Yanf M."/>
            <person name="Daum C."/>
            <person name="Ng V."/>
            <person name="Clum A."/>
            <person name="Steindorff A."/>
            <person name="Ohm R."/>
            <person name="Martin F."/>
            <person name="Silar P."/>
            <person name="Natvig D."/>
            <person name="Lalanne C."/>
            <person name="Gautier V."/>
            <person name="Ament-velasquez S.L."/>
            <person name="Kruys A."/>
            <person name="Hutchinson M.I."/>
            <person name="Powell A.J."/>
            <person name="Barry K."/>
            <person name="Miller A.N."/>
            <person name="Grigoriev I.V."/>
            <person name="Debuchy R."/>
            <person name="Gladieux P."/>
            <person name="Thoren M.H."/>
            <person name="Johannesson H."/>
        </authorList>
    </citation>
    <scope>NUCLEOTIDE SEQUENCE</scope>
    <source>
        <strain evidence="2">SMH3391-2</strain>
    </source>
</reference>
<dbReference type="EMBL" id="JAULSR010000001">
    <property type="protein sequence ID" value="KAK0635142.1"/>
    <property type="molecule type" value="Genomic_DNA"/>
</dbReference>
<keyword evidence="1" id="KW-0732">Signal</keyword>